<dbReference type="SUPFAM" id="SSF50475">
    <property type="entry name" value="FMN-binding split barrel"/>
    <property type="match status" value="1"/>
</dbReference>
<dbReference type="Proteomes" id="UP001235269">
    <property type="component" value="Unassembled WGS sequence"/>
</dbReference>
<comment type="catalytic activity">
    <reaction evidence="5">
        <text>FMNH2 + NAD(+) = FMN + NADH + 2 H(+)</text>
        <dbReference type="Rhea" id="RHEA:21620"/>
        <dbReference type="ChEBI" id="CHEBI:15378"/>
        <dbReference type="ChEBI" id="CHEBI:57540"/>
        <dbReference type="ChEBI" id="CHEBI:57618"/>
        <dbReference type="ChEBI" id="CHEBI:57945"/>
        <dbReference type="ChEBI" id="CHEBI:58210"/>
        <dbReference type="EC" id="1.5.1.42"/>
    </reaction>
</comment>
<dbReference type="GO" id="GO:0016491">
    <property type="term" value="F:oxidoreductase activity"/>
    <property type="evidence" value="ECO:0007669"/>
    <property type="project" value="UniProtKB-KW"/>
</dbReference>
<keyword evidence="3 5" id="KW-0560">Oxidoreductase</keyword>
<dbReference type="EMBL" id="JAUSWH010000010">
    <property type="protein sequence ID" value="MDQ0456763.1"/>
    <property type="molecule type" value="Genomic_DNA"/>
</dbReference>
<dbReference type="InterPro" id="IPR050268">
    <property type="entry name" value="NADH-dep_flavin_reductase"/>
</dbReference>
<dbReference type="Gene3D" id="2.30.110.10">
    <property type="entry name" value="Electron Transport, Fmn-binding Protein, Chain A"/>
    <property type="match status" value="1"/>
</dbReference>
<accession>A0ABU0IEU0</accession>
<dbReference type="PANTHER" id="PTHR30466">
    <property type="entry name" value="FLAVIN REDUCTASE"/>
    <property type="match status" value="1"/>
</dbReference>
<dbReference type="PANTHER" id="PTHR30466:SF1">
    <property type="entry name" value="FMN REDUCTASE (NADH) RUTF"/>
    <property type="match status" value="1"/>
</dbReference>
<dbReference type="HAMAP" id="MF_00833">
    <property type="entry name" value="RutF"/>
    <property type="match status" value="1"/>
</dbReference>
<evidence type="ECO:0000259" key="6">
    <source>
        <dbReference type="SMART" id="SM00903"/>
    </source>
</evidence>
<comment type="caution">
    <text evidence="7">The sequence shown here is derived from an EMBL/GenBank/DDBJ whole genome shotgun (WGS) entry which is preliminary data.</text>
</comment>
<feature type="domain" description="Flavin reductase like" evidence="6">
    <location>
        <begin position="24"/>
        <end position="169"/>
    </location>
</feature>
<dbReference type="EC" id="1.5.1.42" evidence="5"/>
<keyword evidence="1 5" id="KW-0285">Flavoprotein</keyword>
<dbReference type="InterPro" id="IPR002563">
    <property type="entry name" value="Flavin_Rdtase-like_dom"/>
</dbReference>
<organism evidence="7 8">
    <name type="scientific">Rhizobium paknamense</name>
    <dbReference type="NCBI Taxonomy" id="1206817"/>
    <lineage>
        <taxon>Bacteria</taxon>
        <taxon>Pseudomonadati</taxon>
        <taxon>Pseudomonadota</taxon>
        <taxon>Alphaproteobacteria</taxon>
        <taxon>Hyphomicrobiales</taxon>
        <taxon>Rhizobiaceae</taxon>
        <taxon>Rhizobium/Agrobacterium group</taxon>
        <taxon>Rhizobium</taxon>
    </lineage>
</organism>
<evidence type="ECO:0000256" key="2">
    <source>
        <dbReference type="ARBA" id="ARBA00022643"/>
    </source>
</evidence>
<dbReference type="InterPro" id="IPR019917">
    <property type="entry name" value="RutF"/>
</dbReference>
<comment type="function">
    <text evidence="5">Catalyzes the reduction of FMN to FMNH2 which is used to reduce pyrimidine by RutA via the Rut pathway.</text>
</comment>
<proteinExistence type="inferred from homology"/>
<reference evidence="7 8" key="1">
    <citation type="submission" date="2023-07" db="EMBL/GenBank/DDBJ databases">
        <title>Genomic Encyclopedia of Type Strains, Phase IV (KMG-IV): sequencing the most valuable type-strain genomes for metagenomic binning, comparative biology and taxonomic classification.</title>
        <authorList>
            <person name="Goeker M."/>
        </authorList>
    </citation>
    <scope>NUCLEOTIDE SEQUENCE [LARGE SCALE GENOMIC DNA]</scope>
    <source>
        <strain evidence="7 8">DSM 100301</strain>
    </source>
</reference>
<keyword evidence="2 5" id="KW-0288">FMN</keyword>
<keyword evidence="4 5" id="KW-0520">NAD</keyword>
<evidence type="ECO:0000313" key="8">
    <source>
        <dbReference type="Proteomes" id="UP001235269"/>
    </source>
</evidence>
<gene>
    <name evidence="5" type="primary">rutF</name>
    <name evidence="7" type="ORF">QO005_003108</name>
</gene>
<name>A0ABU0IEU0_9HYPH</name>
<dbReference type="InterPro" id="IPR012349">
    <property type="entry name" value="Split_barrel_FMN-bd"/>
</dbReference>
<evidence type="ECO:0000313" key="7">
    <source>
        <dbReference type="EMBL" id="MDQ0456763.1"/>
    </source>
</evidence>
<evidence type="ECO:0000256" key="4">
    <source>
        <dbReference type="ARBA" id="ARBA00023027"/>
    </source>
</evidence>
<dbReference type="Pfam" id="PF01613">
    <property type="entry name" value="Flavin_Reduct"/>
    <property type="match status" value="1"/>
</dbReference>
<comment type="similarity">
    <text evidence="5">Belongs to the non-flavoprotein flavin reductase family. RutF subfamily.</text>
</comment>
<evidence type="ECO:0000256" key="3">
    <source>
        <dbReference type="ARBA" id="ARBA00023002"/>
    </source>
</evidence>
<evidence type="ECO:0000256" key="5">
    <source>
        <dbReference type="HAMAP-Rule" id="MF_00833"/>
    </source>
</evidence>
<dbReference type="RefSeq" id="WP_307158946.1">
    <property type="nucleotide sequence ID" value="NZ_JAUSWH010000010.1"/>
</dbReference>
<evidence type="ECO:0000256" key="1">
    <source>
        <dbReference type="ARBA" id="ARBA00022630"/>
    </source>
</evidence>
<protein>
    <recommendedName>
        <fullName evidence="5">FMN reductase (NADH) RutF</fullName>
        <ecNumber evidence="5">1.5.1.42</ecNumber>
    </recommendedName>
    <alternativeName>
        <fullName evidence="5">FMN reductase</fullName>
    </alternativeName>
    <alternativeName>
        <fullName evidence="5">NADH-flavin reductase RutF</fullName>
    </alternativeName>
    <alternativeName>
        <fullName evidence="5">NADH:flavin oxidoreductase</fullName>
    </alternativeName>
</protein>
<keyword evidence="8" id="KW-1185">Reference proteome</keyword>
<sequence length="178" mass="19064">MNTIQPHFSPGDQMVDRDLFRSAMASVGAAVHIVTTDGAAGRAGFAATAICSVSDTPPTLLVCLNRSSSVYQAFKENGVLTVNTLTPSHTVLSGLFGGKTPMEERFAAARWLKGETGAPVLADAAVSFDCIIDTRVPSGTHDVLFCRVVMVREGQTDDVLAYHQRRYHRLGQPSLLEG</sequence>
<dbReference type="SMART" id="SM00903">
    <property type="entry name" value="Flavin_Reduct"/>
    <property type="match status" value="1"/>
</dbReference>